<evidence type="ECO:0000313" key="4">
    <source>
        <dbReference type="Proteomes" id="UP000574390"/>
    </source>
</evidence>
<organism evidence="3 4">
    <name type="scientific">Perkinsus olseni</name>
    <name type="common">Perkinsus atlanticus</name>
    <dbReference type="NCBI Taxonomy" id="32597"/>
    <lineage>
        <taxon>Eukaryota</taxon>
        <taxon>Sar</taxon>
        <taxon>Alveolata</taxon>
        <taxon>Perkinsozoa</taxon>
        <taxon>Perkinsea</taxon>
        <taxon>Perkinsida</taxon>
        <taxon>Perkinsidae</taxon>
        <taxon>Perkinsus</taxon>
    </lineage>
</organism>
<name>A0A7J6QX09_PEROL</name>
<evidence type="ECO:0000313" key="3">
    <source>
        <dbReference type="EMBL" id="KAF4712918.1"/>
    </source>
</evidence>
<feature type="compositionally biased region" description="Basic and acidic residues" evidence="2">
    <location>
        <begin position="388"/>
        <end position="405"/>
    </location>
</feature>
<gene>
    <name evidence="3" type="ORF">FOZ62_025657</name>
</gene>
<keyword evidence="1" id="KW-0175">Coiled coil</keyword>
<reference evidence="3 4" key="1">
    <citation type="submission" date="2020-04" db="EMBL/GenBank/DDBJ databases">
        <title>Perkinsus olseni comparative genomics.</title>
        <authorList>
            <person name="Bogema D.R."/>
        </authorList>
    </citation>
    <scope>NUCLEOTIDE SEQUENCE [LARGE SCALE GENOMIC DNA]</scope>
    <source>
        <strain evidence="3">ATCC PRA-205</strain>
    </source>
</reference>
<feature type="region of interest" description="Disordered" evidence="2">
    <location>
        <begin position="379"/>
        <end position="405"/>
    </location>
</feature>
<dbReference type="EMBL" id="JABANM010026474">
    <property type="protein sequence ID" value="KAF4712918.1"/>
    <property type="molecule type" value="Genomic_DNA"/>
</dbReference>
<dbReference type="AlphaFoldDB" id="A0A7J6QX09"/>
<feature type="region of interest" description="Disordered" evidence="2">
    <location>
        <begin position="1"/>
        <end position="48"/>
    </location>
</feature>
<evidence type="ECO:0000256" key="2">
    <source>
        <dbReference type="SAM" id="MobiDB-lite"/>
    </source>
</evidence>
<evidence type="ECO:0000256" key="1">
    <source>
        <dbReference type="SAM" id="Coils"/>
    </source>
</evidence>
<sequence>MNDSSVSHPDNSKVASTPKGKVSVLGVESSAGEREKGGSILQEDYGATKASSPTVAMAVMRERLESSLRDKEMMRERMRLLEEELALCKVKKRSYRADAHRLKDEVETLRARAACLGEETSSNLEEVKYWQKAAEEANRHINEMSRSFTHEVRLLQRALECARGGGKQQFKLTESADLVERLGRAVLQRDDAYRDKIRLGAKVREFRQQLMALQSERNSLALKLNSTTRQIDTLKESNRLLMNGSMLQEGTVVVVKDGDKIGQKKGTASAVEAGTVVLHDDDFEVELRAFEQRYMMLGEGSEGAEQLTTKLHAECKMLRRDVARSGEEAESLRADLTQWRDLAEDRLAGVLDLEAKVTSLNETVEEQKGQLEAAAAVVGEGETGPEQQQRELGEGGLKKRENVEARETRELAKSLTRSVTDKWLRREEESTSLYRGVQEINTGETVEVSVVERRVEGGEESSFYEVMATLDGNRTYTITVDPQYYQDCPPEDRSWISEVVTLLGLIDDGEGGSKRLVVPEPAGSAELEGGVSVTVYQYTPTVFYVTVYDGDSGAVGATTLDVATEAIDTSSLSSCDAAQWVLSHLELSRETDQNTIHLALSHAPPVGVVLELSICKCLVTVEGMTIGSGSAGVLDVASCSAWFQARLQLPGFTPENWSDRVAKKCFDWAINPDAVSLCLWQREDGTLKAFKHTRESEMKATVAERLPKAIHSGRVKEFAAFYKRTPTACTKENISDVVMFTVVRGDILRDGPMLMLNSIYAPMTTHDRGWPDNVRKEFTEEFQRFISASVEAANLAKGTTVLYIPVDDLSDVDAASRDKDLVQRLESCLIHWVGR</sequence>
<protein>
    <submittedName>
        <fullName evidence="3">Uncharacterized protein</fullName>
    </submittedName>
</protein>
<dbReference type="Proteomes" id="UP000574390">
    <property type="component" value="Unassembled WGS sequence"/>
</dbReference>
<comment type="caution">
    <text evidence="3">The sequence shown here is derived from an EMBL/GenBank/DDBJ whole genome shotgun (WGS) entry which is preliminary data.</text>
</comment>
<feature type="coiled-coil region" evidence="1">
    <location>
        <begin position="64"/>
        <end position="119"/>
    </location>
</feature>
<feature type="coiled-coil region" evidence="1">
    <location>
        <begin position="203"/>
        <end position="230"/>
    </location>
</feature>
<proteinExistence type="predicted"/>
<accession>A0A7J6QX09</accession>
<feature type="compositionally biased region" description="Polar residues" evidence="2">
    <location>
        <begin position="1"/>
        <end position="15"/>
    </location>
</feature>